<reference evidence="2" key="1">
    <citation type="submission" date="2022-10" db="EMBL/GenBank/DDBJ databases">
        <title>Roseovarius pelagicus sp. nov., isolated from Arctic seawater.</title>
        <authorList>
            <person name="Hong Y.W."/>
            <person name="Hwang C.Y."/>
        </authorList>
    </citation>
    <scope>NUCLEOTIDE SEQUENCE</scope>
    <source>
        <strain evidence="2">HL-MP18</strain>
    </source>
</reference>
<accession>A0ABY6DDK9</accession>
<organism evidence="2 3">
    <name type="scientific">Roseovarius pelagicus</name>
    <dbReference type="NCBI Taxonomy" id="2980108"/>
    <lineage>
        <taxon>Bacteria</taxon>
        <taxon>Pseudomonadati</taxon>
        <taxon>Pseudomonadota</taxon>
        <taxon>Alphaproteobacteria</taxon>
        <taxon>Rhodobacterales</taxon>
        <taxon>Roseobacteraceae</taxon>
        <taxon>Roseovarius</taxon>
    </lineage>
</organism>
<protein>
    <submittedName>
        <fullName evidence="2">SH3 domain-containing protein</fullName>
    </submittedName>
</protein>
<evidence type="ECO:0000313" key="3">
    <source>
        <dbReference type="Proteomes" id="UP001064087"/>
    </source>
</evidence>
<dbReference type="Proteomes" id="UP001064087">
    <property type="component" value="Chromosome"/>
</dbReference>
<keyword evidence="1" id="KW-0732">Signal</keyword>
<sequence>MKIRHLAMGLALSLAGPATAQTLLDGHGPDAWAVTGVASNDVLNLRAGPSTDYVKIGQLAPYARGIEMLVCVPTLTYQQYQWLSDAGHKFPPRWCLVSLDGERGWANARYLEED</sequence>
<name>A0ABY6DDK9_9RHOB</name>
<proteinExistence type="predicted"/>
<feature type="chain" id="PRO_5046447378" evidence="1">
    <location>
        <begin position="21"/>
        <end position="114"/>
    </location>
</feature>
<feature type="signal peptide" evidence="1">
    <location>
        <begin position="1"/>
        <end position="20"/>
    </location>
</feature>
<dbReference type="EMBL" id="CP106738">
    <property type="protein sequence ID" value="UXX84226.1"/>
    <property type="molecule type" value="Genomic_DNA"/>
</dbReference>
<gene>
    <name evidence="2" type="ORF">N7U68_06130</name>
</gene>
<dbReference type="RefSeq" id="WP_263048571.1">
    <property type="nucleotide sequence ID" value="NZ_CP106738.1"/>
</dbReference>
<keyword evidence="3" id="KW-1185">Reference proteome</keyword>
<evidence type="ECO:0000256" key="1">
    <source>
        <dbReference type="SAM" id="SignalP"/>
    </source>
</evidence>
<evidence type="ECO:0000313" key="2">
    <source>
        <dbReference type="EMBL" id="UXX84226.1"/>
    </source>
</evidence>
<dbReference type="Gene3D" id="2.30.30.40">
    <property type="entry name" value="SH3 Domains"/>
    <property type="match status" value="1"/>
</dbReference>